<dbReference type="EMBL" id="BX284606">
    <property type="protein sequence ID" value="SPC48664.2"/>
    <property type="molecule type" value="Genomic_DNA"/>
</dbReference>
<keyword evidence="2" id="KW-1185">Reference proteome</keyword>
<dbReference type="WormBase" id="F08C6.18">
    <property type="protein sequence ID" value="CE52500"/>
    <property type="gene ID" value="WBGene00303053"/>
</dbReference>
<reference evidence="1 2" key="1">
    <citation type="journal article" date="1998" name="Science">
        <title>Genome sequence of the nematode C. elegans: a platform for investigating biology.</title>
        <authorList>
            <consortium name="The C. elegans sequencing consortium"/>
            <person name="Sulson J.E."/>
            <person name="Waterston R."/>
        </authorList>
    </citation>
    <scope>NUCLEOTIDE SEQUENCE [LARGE SCALE GENOMIC DNA]</scope>
    <source>
        <strain evidence="1 2">Bristol N2</strain>
    </source>
</reference>
<gene>
    <name evidence="1" type="ORF">CELE_F08C6.18</name>
    <name evidence="1 3" type="ORF">F08C6.18</name>
</gene>
<evidence type="ECO:0000313" key="1">
    <source>
        <dbReference type="EMBL" id="SPC48664.2"/>
    </source>
</evidence>
<organism evidence="1 2">
    <name type="scientific">Caenorhabditis elegans</name>
    <dbReference type="NCBI Taxonomy" id="6239"/>
    <lineage>
        <taxon>Eukaryota</taxon>
        <taxon>Metazoa</taxon>
        <taxon>Ecdysozoa</taxon>
        <taxon>Nematoda</taxon>
        <taxon>Chromadorea</taxon>
        <taxon>Rhabditida</taxon>
        <taxon>Rhabditina</taxon>
        <taxon>Rhabditomorpha</taxon>
        <taxon>Rhabditoidea</taxon>
        <taxon>Rhabditidae</taxon>
        <taxon>Peloderinae</taxon>
        <taxon>Caenorhabditis</taxon>
    </lineage>
</organism>
<dbReference type="Proteomes" id="UP000001940">
    <property type="component" value="Chromosome X"/>
</dbReference>
<name>A0A2K5AU10_CAEEL</name>
<proteinExistence type="predicted"/>
<dbReference type="OrthoDB" id="17102at2759"/>
<protein>
    <submittedName>
        <fullName evidence="1">Uncharacterized protein</fullName>
    </submittedName>
</protein>
<dbReference type="InParanoid" id="A0A2K5AU10"/>
<sequence>MTIFTPIPTTNR</sequence>
<evidence type="ECO:0000313" key="3">
    <source>
        <dbReference type="WormBase" id="F08C6.18"/>
    </source>
</evidence>
<evidence type="ECO:0000313" key="2">
    <source>
        <dbReference type="Proteomes" id="UP000001940"/>
    </source>
</evidence>
<accession>A0A2K5AU10</accession>
<dbReference type="AGR" id="WB:WBGene00303053"/>